<dbReference type="Proteomes" id="UP000215828">
    <property type="component" value="Unassembled WGS sequence"/>
</dbReference>
<dbReference type="AlphaFoldDB" id="A0A256LFL6"/>
<sequence length="111" mass="13209">MPELINKDALIVIFKPIIKALFDKEKEEVEGATINIDEFRKKYCGGKGQEWVRIYIFDRFEKEIDFENGGFVVNPHNGKKTIIFRKDAKKWIEENYHRIDWNASIKKDFGR</sequence>
<proteinExistence type="predicted"/>
<dbReference type="Proteomes" id="UP000216316">
    <property type="component" value="Unassembled WGS sequence"/>
</dbReference>
<reference evidence="1" key="2">
    <citation type="submission" date="2017-05" db="EMBL/GenBank/DDBJ databases">
        <authorList>
            <person name="Lin X.B."/>
            <person name="Stothard P."/>
            <person name="Tasseva G."/>
            <person name="Walter J."/>
        </authorList>
    </citation>
    <scope>NUCLEOTIDE SEQUENCE</scope>
    <source>
        <strain evidence="1">609u</strain>
    </source>
</reference>
<reference evidence="3 4" key="3">
    <citation type="submission" date="2017-09" db="EMBL/GenBank/DDBJ databases">
        <title>Tripartite evolution among Lactobacillus johnsonii, Lactobacillus taiwanensis, Lactobacillus reuteri and their rodent host.</title>
        <authorList>
            <person name="Wang T."/>
            <person name="Knowles S."/>
            <person name="Cheng C."/>
        </authorList>
    </citation>
    <scope>NUCLEOTIDE SEQUENCE [LARGE SCALE GENOMIC DNA]</scope>
    <source>
        <strain evidence="2 3">609q</strain>
        <strain evidence="1 4">609u</strain>
    </source>
</reference>
<name>A0A256LFL6_9LACO</name>
<comment type="caution">
    <text evidence="2">The sequence shown here is derived from an EMBL/GenBank/DDBJ whole genome shotgun (WGS) entry which is preliminary data.</text>
</comment>
<evidence type="ECO:0000313" key="3">
    <source>
        <dbReference type="Proteomes" id="UP000215828"/>
    </source>
</evidence>
<evidence type="ECO:0000313" key="4">
    <source>
        <dbReference type="Proteomes" id="UP000216316"/>
    </source>
</evidence>
<dbReference type="EMBL" id="NGNX01000011">
    <property type="protein sequence ID" value="OYR92231.1"/>
    <property type="molecule type" value="Genomic_DNA"/>
</dbReference>
<dbReference type="RefSeq" id="WP_094497014.1">
    <property type="nucleotide sequence ID" value="NZ_NGNV01000011.1"/>
</dbReference>
<dbReference type="Pfam" id="PF05595">
    <property type="entry name" value="DUF771"/>
    <property type="match status" value="1"/>
</dbReference>
<evidence type="ECO:0000313" key="1">
    <source>
        <dbReference type="EMBL" id="OYR88413.1"/>
    </source>
</evidence>
<reference evidence="2 3" key="1">
    <citation type="submission" date="2017-04" db="EMBL/GenBank/DDBJ databases">
        <authorList>
            <person name="Afonso C.L."/>
            <person name="Miller P.J."/>
            <person name="Scott M.A."/>
            <person name="Spackman E."/>
            <person name="Goraichik I."/>
            <person name="Dimitrov K.M."/>
            <person name="Suarez D.L."/>
            <person name="Swayne D.E."/>
        </authorList>
    </citation>
    <scope>NUCLEOTIDE SEQUENCE [LARGE SCALE GENOMIC DNA]</scope>
    <source>
        <strain evidence="2 3">609q</strain>
    </source>
</reference>
<evidence type="ECO:0000313" key="2">
    <source>
        <dbReference type="EMBL" id="OYR92231.1"/>
    </source>
</evidence>
<keyword evidence="4" id="KW-1185">Reference proteome</keyword>
<dbReference type="InterPro" id="IPR008489">
    <property type="entry name" value="DUF771"/>
</dbReference>
<gene>
    <name evidence="1" type="ORF">CBF53_03815</name>
    <name evidence="2" type="ORF">CBF70_04225</name>
</gene>
<accession>A0A256LFL6</accession>
<protein>
    <recommendedName>
        <fullName evidence="5">DUF771 domain-containing protein</fullName>
    </recommendedName>
</protein>
<dbReference type="EMBL" id="NGNV01000011">
    <property type="protein sequence ID" value="OYR88413.1"/>
    <property type="molecule type" value="Genomic_DNA"/>
</dbReference>
<evidence type="ECO:0008006" key="5">
    <source>
        <dbReference type="Google" id="ProtNLM"/>
    </source>
</evidence>
<organism evidence="2 3">
    <name type="scientific">Lactobacillus taiwanensis</name>
    <dbReference type="NCBI Taxonomy" id="508451"/>
    <lineage>
        <taxon>Bacteria</taxon>
        <taxon>Bacillati</taxon>
        <taxon>Bacillota</taxon>
        <taxon>Bacilli</taxon>
        <taxon>Lactobacillales</taxon>
        <taxon>Lactobacillaceae</taxon>
        <taxon>Lactobacillus</taxon>
    </lineage>
</organism>